<feature type="transmembrane region" description="Helical" evidence="7">
    <location>
        <begin position="358"/>
        <end position="383"/>
    </location>
</feature>
<evidence type="ECO:0000256" key="2">
    <source>
        <dbReference type="ARBA" id="ARBA00022475"/>
    </source>
</evidence>
<dbReference type="GO" id="GO:0016787">
    <property type="term" value="F:hydrolase activity"/>
    <property type="evidence" value="ECO:0007669"/>
    <property type="project" value="UniProtKB-KW"/>
</dbReference>
<evidence type="ECO:0000256" key="6">
    <source>
        <dbReference type="ARBA" id="ARBA00038076"/>
    </source>
</evidence>
<comment type="caution">
    <text evidence="10">The sequence shown here is derived from an EMBL/GenBank/DDBJ whole genome shotgun (WGS) entry which is preliminary data.</text>
</comment>
<feature type="transmembrane region" description="Helical" evidence="7">
    <location>
        <begin position="389"/>
        <end position="411"/>
    </location>
</feature>
<evidence type="ECO:0000256" key="5">
    <source>
        <dbReference type="ARBA" id="ARBA00023136"/>
    </source>
</evidence>
<dbReference type="PANTHER" id="PTHR30572">
    <property type="entry name" value="MEMBRANE COMPONENT OF TRANSPORTER-RELATED"/>
    <property type="match status" value="1"/>
</dbReference>
<dbReference type="InterPro" id="IPR025857">
    <property type="entry name" value="MacB_PCD"/>
</dbReference>
<evidence type="ECO:0000313" key="11">
    <source>
        <dbReference type="Proteomes" id="UP000031307"/>
    </source>
</evidence>
<sequence length="428" mass="47650">MRVSVHTVKEQSKCGTDKSSMINDIKQGIRSLLLQRLRTFLSALGIFFGVAALIAMLAIGEGAKQETLRQIEQLGMNHIILRQTDLTEAQQQERQKQYVKGLTLMDAQIISNLSCISANACFKVLKGNLQIENQAFTPEILAVSPSFFELKGLDINRGRLLCPLDQQQKQHVCILGYDVAKELGKKGHVSQNISIDHISFKIVGILDHKHWIPGKTNVMTSRNLNRIIYVPLGIDKTLPRKTWLHDDALTEIAFQVKSNQDINQTAKTIHHILNHTHKGIEDYQVVIPQELQHQANRTQMTFNIVLGSVAAISLLVGGIGIMNIMLANVTERTREIGIRRAVGANQYHIAKQFLVESLLLTLSGVFLGILGALALTELITYYAEWESLITLWSVLLAVSMATLVGLCSALYPAVKAARMNPINALRHF</sequence>
<keyword evidence="5 7" id="KW-0472">Membrane</keyword>
<name>A0A0C1EK42_9BACT</name>
<keyword evidence="2" id="KW-1003">Cell membrane</keyword>
<accession>A0A0C1EK42</accession>
<keyword evidence="3 7" id="KW-0812">Transmembrane</keyword>
<gene>
    <name evidence="10" type="primary">macB</name>
    <name evidence="10" type="ORF">DB43_HD00150</name>
</gene>
<feature type="transmembrane region" description="Helical" evidence="7">
    <location>
        <begin position="304"/>
        <end position="326"/>
    </location>
</feature>
<dbReference type="AlphaFoldDB" id="A0A0C1EK42"/>
<dbReference type="Proteomes" id="UP000031307">
    <property type="component" value="Unassembled WGS sequence"/>
</dbReference>
<keyword evidence="10" id="KW-0067">ATP-binding</keyword>
<feature type="domain" description="ABC3 transporter permease C-terminal" evidence="8">
    <location>
        <begin position="308"/>
        <end position="421"/>
    </location>
</feature>
<proteinExistence type="inferred from homology"/>
<dbReference type="EC" id="3.6.3.-" evidence="10"/>
<evidence type="ECO:0000256" key="1">
    <source>
        <dbReference type="ARBA" id="ARBA00004651"/>
    </source>
</evidence>
<organism evidence="10 11">
    <name type="scientific">Parachlamydia acanthamoebae</name>
    <dbReference type="NCBI Taxonomy" id="83552"/>
    <lineage>
        <taxon>Bacteria</taxon>
        <taxon>Pseudomonadati</taxon>
        <taxon>Chlamydiota</taxon>
        <taxon>Chlamydiia</taxon>
        <taxon>Parachlamydiales</taxon>
        <taxon>Parachlamydiaceae</taxon>
        <taxon>Parachlamydia</taxon>
    </lineage>
</organism>
<evidence type="ECO:0000256" key="3">
    <source>
        <dbReference type="ARBA" id="ARBA00022692"/>
    </source>
</evidence>
<dbReference type="Pfam" id="PF02687">
    <property type="entry name" value="FtsX"/>
    <property type="match status" value="1"/>
</dbReference>
<reference evidence="10 11" key="1">
    <citation type="journal article" date="2014" name="Mol. Biol. Evol.">
        <title>Massive expansion of Ubiquitination-related gene families within the Chlamydiae.</title>
        <authorList>
            <person name="Domman D."/>
            <person name="Collingro A."/>
            <person name="Lagkouvardos I."/>
            <person name="Gehre L."/>
            <person name="Weinmaier T."/>
            <person name="Rattei T."/>
            <person name="Subtil A."/>
            <person name="Horn M."/>
        </authorList>
    </citation>
    <scope>NUCLEOTIDE SEQUENCE [LARGE SCALE GENOMIC DNA]</scope>
    <source>
        <strain evidence="10 11">OEW1</strain>
    </source>
</reference>
<dbReference type="InterPro" id="IPR050250">
    <property type="entry name" value="Macrolide_Exporter_MacB"/>
</dbReference>
<evidence type="ECO:0000256" key="7">
    <source>
        <dbReference type="SAM" id="Phobius"/>
    </source>
</evidence>
<dbReference type="GO" id="GO:0022857">
    <property type="term" value="F:transmembrane transporter activity"/>
    <property type="evidence" value="ECO:0007669"/>
    <property type="project" value="TreeGrafter"/>
</dbReference>
<evidence type="ECO:0000259" key="8">
    <source>
        <dbReference type="Pfam" id="PF02687"/>
    </source>
</evidence>
<dbReference type="GO" id="GO:0005886">
    <property type="term" value="C:plasma membrane"/>
    <property type="evidence" value="ECO:0007669"/>
    <property type="project" value="UniProtKB-SubCell"/>
</dbReference>
<comment type="subcellular location">
    <subcellularLocation>
        <location evidence="1">Cell membrane</location>
        <topology evidence="1">Multi-pass membrane protein</topology>
    </subcellularLocation>
</comment>
<feature type="domain" description="MacB-like periplasmic core" evidence="9">
    <location>
        <begin position="39"/>
        <end position="270"/>
    </location>
</feature>
<dbReference type="GO" id="GO:0005524">
    <property type="term" value="F:ATP binding"/>
    <property type="evidence" value="ECO:0007669"/>
    <property type="project" value="UniProtKB-KW"/>
</dbReference>
<protein>
    <submittedName>
        <fullName evidence="10">Macrolide export ATP-binding/permease protein MacB</fullName>
        <ecNumber evidence="10">3.6.3.-</ecNumber>
    </submittedName>
</protein>
<evidence type="ECO:0000259" key="9">
    <source>
        <dbReference type="Pfam" id="PF12704"/>
    </source>
</evidence>
<evidence type="ECO:0000313" key="10">
    <source>
        <dbReference type="EMBL" id="KIA76889.1"/>
    </source>
</evidence>
<comment type="similarity">
    <text evidence="6">Belongs to the ABC-4 integral membrane protein family.</text>
</comment>
<dbReference type="Pfam" id="PF12704">
    <property type="entry name" value="MacB_PCD"/>
    <property type="match status" value="1"/>
</dbReference>
<keyword evidence="4 7" id="KW-1133">Transmembrane helix</keyword>
<keyword evidence="10" id="KW-0547">Nucleotide-binding</keyword>
<feature type="transmembrane region" description="Helical" evidence="7">
    <location>
        <begin position="40"/>
        <end position="60"/>
    </location>
</feature>
<evidence type="ECO:0000256" key="4">
    <source>
        <dbReference type="ARBA" id="ARBA00022989"/>
    </source>
</evidence>
<dbReference type="PANTHER" id="PTHR30572:SF4">
    <property type="entry name" value="ABC TRANSPORTER PERMEASE YTRF"/>
    <property type="match status" value="1"/>
</dbReference>
<dbReference type="PATRIC" id="fig|83552.4.peg.1949"/>
<keyword evidence="10" id="KW-0378">Hydrolase</keyword>
<dbReference type="InterPro" id="IPR003838">
    <property type="entry name" value="ABC3_permease_C"/>
</dbReference>
<dbReference type="EMBL" id="JSAM01000099">
    <property type="protein sequence ID" value="KIA76889.1"/>
    <property type="molecule type" value="Genomic_DNA"/>
</dbReference>